<evidence type="ECO:0000256" key="2">
    <source>
        <dbReference type="ARBA" id="ARBA00023295"/>
    </source>
</evidence>
<reference evidence="8" key="1">
    <citation type="journal article" date="2019" name="Int. J. Syst. Evol. Microbiol.">
        <title>The Global Catalogue of Microorganisms (GCM) 10K type strain sequencing project: providing services to taxonomists for standard genome sequencing and annotation.</title>
        <authorList>
            <consortium name="The Broad Institute Genomics Platform"/>
            <consortium name="The Broad Institute Genome Sequencing Center for Infectious Disease"/>
            <person name="Wu L."/>
            <person name="Ma J."/>
        </authorList>
    </citation>
    <scope>NUCLEOTIDE SEQUENCE [LARGE SCALE GENOMIC DNA]</scope>
    <source>
        <strain evidence="8">JCM 16703</strain>
    </source>
</reference>
<evidence type="ECO:0000256" key="3">
    <source>
        <dbReference type="RuleBase" id="RU361153"/>
    </source>
</evidence>
<comment type="similarity">
    <text evidence="3">Belongs to the glycosyl hydrolase 5 (cellulase A) family.</text>
</comment>
<evidence type="ECO:0000256" key="1">
    <source>
        <dbReference type="ARBA" id="ARBA00022801"/>
    </source>
</evidence>
<evidence type="ECO:0000259" key="6">
    <source>
        <dbReference type="Pfam" id="PF00150"/>
    </source>
</evidence>
<keyword evidence="2 3" id="KW-0326">Glycosidase</keyword>
<sequence>MSRPAAALAVAVLLLLAACGGGADDPPSTGGDTTASARPEGPAPQPVVDGARLLDARTGQPWLPRGVNWSGFEYACAQGWGYSPLEGRGTDPAAAQAALLAAAGIDAVRLPLNQDCWLGTRGAPAGIAADGSARTPEGYRAEVAAFVTALHARGMAVVLDLQSRKREGQQEFGNVAMPDADSLRFWSQVAAAYANDPSVLFDAFNEPYARYDAAGRLVFELTWSCWRDGGCTPPVRDDREAPTNATYPAVGMAAVVAAIRDAGARQPIVLGGLDYANDLRGWLEHRPDDDQLVAAVHAYDFKRCADESCWDAEWAPVAAQAPLLLGEVGATDPAAGDFVPRVLGWAADHGSGALLWVWSATDDPMSLTTGLDGTPSGYGREAAGWLRTGRWEG</sequence>
<dbReference type="Gene3D" id="3.20.20.80">
    <property type="entry name" value="Glycosidases"/>
    <property type="match status" value="1"/>
</dbReference>
<dbReference type="PANTHER" id="PTHR34142">
    <property type="entry name" value="ENDO-BETA-1,4-GLUCANASE A"/>
    <property type="match status" value="1"/>
</dbReference>
<dbReference type="InterPro" id="IPR017853">
    <property type="entry name" value="GH"/>
</dbReference>
<gene>
    <name evidence="7" type="ORF">GCM10022215_28510</name>
</gene>
<dbReference type="EMBL" id="BAAAZH010000021">
    <property type="protein sequence ID" value="GAA4122577.1"/>
    <property type="molecule type" value="Genomic_DNA"/>
</dbReference>
<feature type="domain" description="Glycoside hydrolase family 5" evidence="6">
    <location>
        <begin position="68"/>
        <end position="360"/>
    </location>
</feature>
<keyword evidence="8" id="KW-1185">Reference proteome</keyword>
<dbReference type="CDD" id="cd00551">
    <property type="entry name" value="AmyAc_family"/>
    <property type="match status" value="1"/>
</dbReference>
<feature type="signal peptide" evidence="5">
    <location>
        <begin position="1"/>
        <end position="23"/>
    </location>
</feature>
<evidence type="ECO:0000256" key="5">
    <source>
        <dbReference type="SAM" id="SignalP"/>
    </source>
</evidence>
<evidence type="ECO:0000313" key="8">
    <source>
        <dbReference type="Proteomes" id="UP001501495"/>
    </source>
</evidence>
<organism evidence="7 8">
    <name type="scientific">Nocardioides fonticola</name>
    <dbReference type="NCBI Taxonomy" id="450363"/>
    <lineage>
        <taxon>Bacteria</taxon>
        <taxon>Bacillati</taxon>
        <taxon>Actinomycetota</taxon>
        <taxon>Actinomycetes</taxon>
        <taxon>Propionibacteriales</taxon>
        <taxon>Nocardioidaceae</taxon>
        <taxon>Nocardioides</taxon>
    </lineage>
</organism>
<evidence type="ECO:0000313" key="7">
    <source>
        <dbReference type="EMBL" id="GAA4122577.1"/>
    </source>
</evidence>
<accession>A0ABP7XNJ0</accession>
<dbReference type="PROSITE" id="PS51257">
    <property type="entry name" value="PROKAR_LIPOPROTEIN"/>
    <property type="match status" value="1"/>
</dbReference>
<comment type="caution">
    <text evidence="7">The sequence shown here is derived from an EMBL/GenBank/DDBJ whole genome shotgun (WGS) entry which is preliminary data.</text>
</comment>
<feature type="region of interest" description="Disordered" evidence="4">
    <location>
        <begin position="24"/>
        <end position="47"/>
    </location>
</feature>
<dbReference type="RefSeq" id="WP_344734120.1">
    <property type="nucleotide sequence ID" value="NZ_BAAAZH010000021.1"/>
</dbReference>
<protein>
    <recommendedName>
        <fullName evidence="6">Glycoside hydrolase family 5 domain-containing protein</fullName>
    </recommendedName>
</protein>
<keyword evidence="5" id="KW-0732">Signal</keyword>
<evidence type="ECO:0000256" key="4">
    <source>
        <dbReference type="SAM" id="MobiDB-lite"/>
    </source>
</evidence>
<proteinExistence type="inferred from homology"/>
<dbReference type="PANTHER" id="PTHR34142:SF1">
    <property type="entry name" value="GLYCOSIDE HYDROLASE FAMILY 5 DOMAIN-CONTAINING PROTEIN"/>
    <property type="match status" value="1"/>
</dbReference>
<dbReference type="Pfam" id="PF00150">
    <property type="entry name" value="Cellulase"/>
    <property type="match status" value="1"/>
</dbReference>
<dbReference type="Proteomes" id="UP001501495">
    <property type="component" value="Unassembled WGS sequence"/>
</dbReference>
<feature type="chain" id="PRO_5047280685" description="Glycoside hydrolase family 5 domain-containing protein" evidence="5">
    <location>
        <begin position="24"/>
        <end position="393"/>
    </location>
</feature>
<keyword evidence="1 3" id="KW-0378">Hydrolase</keyword>
<dbReference type="InterPro" id="IPR001547">
    <property type="entry name" value="Glyco_hydro_5"/>
</dbReference>
<name>A0ABP7XNJ0_9ACTN</name>
<dbReference type="SUPFAM" id="SSF51445">
    <property type="entry name" value="(Trans)glycosidases"/>
    <property type="match status" value="1"/>
</dbReference>